<dbReference type="Pfam" id="PF13456">
    <property type="entry name" value="RVT_3"/>
    <property type="match status" value="1"/>
</dbReference>
<dbReference type="InterPro" id="IPR036397">
    <property type="entry name" value="RNaseH_sf"/>
</dbReference>
<dbReference type="SUPFAM" id="SSF53098">
    <property type="entry name" value="Ribonuclease H-like"/>
    <property type="match status" value="1"/>
</dbReference>
<evidence type="ECO:0000313" key="3">
    <source>
        <dbReference type="Proteomes" id="UP001168877"/>
    </source>
</evidence>
<dbReference type="PROSITE" id="PS50879">
    <property type="entry name" value="RNASE_H_1"/>
    <property type="match status" value="1"/>
</dbReference>
<dbReference type="InterPro" id="IPR002156">
    <property type="entry name" value="RNaseH_domain"/>
</dbReference>
<dbReference type="InterPro" id="IPR044730">
    <property type="entry name" value="RNase_H-like_dom_plant"/>
</dbReference>
<gene>
    <name evidence="2" type="ORF">LWI29_030312</name>
</gene>
<dbReference type="InterPro" id="IPR012337">
    <property type="entry name" value="RNaseH-like_sf"/>
</dbReference>
<sequence length="472" mass="52354">MDLSCLWKRVVCAKYGLKNDGLVWDGLELKSPSYFVKSINGLFEVSQCSYKIIKDGFQVVVGSGGNVRFWTEIKWDSIPLKLAFPRIYALASNKDGLVRDFGSFVDSKWIWDVSLRRPLFDWEFDQWRCFLLALDTICIRRDIPDALAWSFSSNGCFSVGSFRRCLESFGGQSSSVVCPFLWQGICPPKVEIFLWQMLKGRLLVRVVLSKFGLSNLTNFDCPLCGKMPETIDHLFCIVNGLGSYGGWLWDGGIYPHAAAQRLENGWKVGKAACSSLALDSIKFRVVWWFKNFGFGSNEDITILLLDVGGRCVDKKPVKIVKPCSWSPPVDNDLFFNVDGSARGNPGKAGIGGVLRDASGKTLCLFSDSIGIADSILAEIIAIHRAVMLISSNQLYSHRRITILSDSKSVVSWINGVGFGNLSHVKLVYDIRQSILHRKSISIAFTPRGSNALADSLAKNGAVSIGERLEWGA</sequence>
<feature type="domain" description="RNase H type-1" evidence="1">
    <location>
        <begin position="329"/>
        <end position="462"/>
    </location>
</feature>
<organism evidence="2 3">
    <name type="scientific">Acer saccharum</name>
    <name type="common">Sugar maple</name>
    <dbReference type="NCBI Taxonomy" id="4024"/>
    <lineage>
        <taxon>Eukaryota</taxon>
        <taxon>Viridiplantae</taxon>
        <taxon>Streptophyta</taxon>
        <taxon>Embryophyta</taxon>
        <taxon>Tracheophyta</taxon>
        <taxon>Spermatophyta</taxon>
        <taxon>Magnoliopsida</taxon>
        <taxon>eudicotyledons</taxon>
        <taxon>Gunneridae</taxon>
        <taxon>Pentapetalae</taxon>
        <taxon>rosids</taxon>
        <taxon>malvids</taxon>
        <taxon>Sapindales</taxon>
        <taxon>Sapindaceae</taxon>
        <taxon>Hippocastanoideae</taxon>
        <taxon>Acereae</taxon>
        <taxon>Acer</taxon>
    </lineage>
</organism>
<dbReference type="Proteomes" id="UP001168877">
    <property type="component" value="Unassembled WGS sequence"/>
</dbReference>
<dbReference type="InterPro" id="IPR026960">
    <property type="entry name" value="RVT-Znf"/>
</dbReference>
<keyword evidence="3" id="KW-1185">Reference proteome</keyword>
<reference evidence="2" key="1">
    <citation type="journal article" date="2022" name="Plant J.">
        <title>Strategies of tolerance reflected in two North American maple genomes.</title>
        <authorList>
            <person name="McEvoy S.L."/>
            <person name="Sezen U.U."/>
            <person name="Trouern-Trend A."/>
            <person name="McMahon S.M."/>
            <person name="Schaberg P.G."/>
            <person name="Yang J."/>
            <person name="Wegrzyn J.L."/>
            <person name="Swenson N.G."/>
        </authorList>
    </citation>
    <scope>NUCLEOTIDE SEQUENCE</scope>
    <source>
        <strain evidence="2">NS2018</strain>
    </source>
</reference>
<dbReference type="Pfam" id="PF13966">
    <property type="entry name" value="zf-RVT"/>
    <property type="match status" value="1"/>
</dbReference>
<dbReference type="GO" id="GO:0003676">
    <property type="term" value="F:nucleic acid binding"/>
    <property type="evidence" value="ECO:0007669"/>
    <property type="project" value="InterPro"/>
</dbReference>
<comment type="caution">
    <text evidence="2">The sequence shown here is derived from an EMBL/GenBank/DDBJ whole genome shotgun (WGS) entry which is preliminary data.</text>
</comment>
<dbReference type="CDD" id="cd06222">
    <property type="entry name" value="RNase_H_like"/>
    <property type="match status" value="1"/>
</dbReference>
<name>A0AA39W912_ACESA</name>
<dbReference type="AlphaFoldDB" id="A0AA39W912"/>
<dbReference type="GO" id="GO:0004523">
    <property type="term" value="F:RNA-DNA hybrid ribonuclease activity"/>
    <property type="evidence" value="ECO:0007669"/>
    <property type="project" value="InterPro"/>
</dbReference>
<accession>A0AA39W912</accession>
<evidence type="ECO:0000259" key="1">
    <source>
        <dbReference type="PROSITE" id="PS50879"/>
    </source>
</evidence>
<evidence type="ECO:0000313" key="2">
    <source>
        <dbReference type="EMBL" id="KAK0608412.1"/>
    </source>
</evidence>
<protein>
    <recommendedName>
        <fullName evidence="1">RNase H type-1 domain-containing protein</fullName>
    </recommendedName>
</protein>
<dbReference type="Gene3D" id="3.30.420.10">
    <property type="entry name" value="Ribonuclease H-like superfamily/Ribonuclease H"/>
    <property type="match status" value="1"/>
</dbReference>
<dbReference type="EMBL" id="JAUESC010000001">
    <property type="protein sequence ID" value="KAK0608412.1"/>
    <property type="molecule type" value="Genomic_DNA"/>
</dbReference>
<reference evidence="2" key="2">
    <citation type="submission" date="2023-06" db="EMBL/GenBank/DDBJ databases">
        <authorList>
            <person name="Swenson N.G."/>
            <person name="Wegrzyn J.L."/>
            <person name="Mcevoy S.L."/>
        </authorList>
    </citation>
    <scope>NUCLEOTIDE SEQUENCE</scope>
    <source>
        <strain evidence="2">NS2018</strain>
        <tissue evidence="2">Leaf</tissue>
    </source>
</reference>
<dbReference type="PANTHER" id="PTHR36617:SF5">
    <property type="entry name" value="OS05G0421675 PROTEIN"/>
    <property type="match status" value="1"/>
</dbReference>
<dbReference type="PANTHER" id="PTHR36617">
    <property type="entry name" value="PROTEIN, PUTATIVE-RELATED"/>
    <property type="match status" value="1"/>
</dbReference>
<proteinExistence type="predicted"/>